<proteinExistence type="predicted"/>
<dbReference type="Proteomes" id="UP001227268">
    <property type="component" value="Unassembled WGS sequence"/>
</dbReference>
<reference evidence="1" key="1">
    <citation type="submission" date="2023-04" db="EMBL/GenBank/DDBJ databases">
        <title>Draft Genome sequencing of Naganishia species isolated from polar environments using Oxford Nanopore Technology.</title>
        <authorList>
            <person name="Leo P."/>
            <person name="Venkateswaran K."/>
        </authorList>
    </citation>
    <scope>NUCLEOTIDE SEQUENCE</scope>
    <source>
        <strain evidence="1">MNA-CCFEE 5423</strain>
    </source>
</reference>
<comment type="caution">
    <text evidence="1">The sequence shown here is derived from an EMBL/GenBank/DDBJ whole genome shotgun (WGS) entry which is preliminary data.</text>
</comment>
<name>A0ACC2VBB2_9TREE</name>
<accession>A0ACC2VBB2</accession>
<dbReference type="EMBL" id="JASBWT010000019">
    <property type="protein sequence ID" value="KAJ9096363.1"/>
    <property type="molecule type" value="Genomic_DNA"/>
</dbReference>
<keyword evidence="2" id="KW-1185">Reference proteome</keyword>
<evidence type="ECO:0000313" key="2">
    <source>
        <dbReference type="Proteomes" id="UP001227268"/>
    </source>
</evidence>
<evidence type="ECO:0000313" key="1">
    <source>
        <dbReference type="EMBL" id="KAJ9096363.1"/>
    </source>
</evidence>
<protein>
    <submittedName>
        <fullName evidence="1">Uncharacterized protein</fullName>
    </submittedName>
</protein>
<gene>
    <name evidence="1" type="ORF">QFC21_005184</name>
</gene>
<sequence>MPGYFLDNEIGATYLVTKQTETAIPRPPVRPGIPNTPSSTGTTGPSSTTGGTIGRLNTASGSLHHSTTSITDAAIHSNNPVHAGRGSVWGRGGRGGYRGISSVFGRPIDLTPTGTGPRPRRDEDWQPNMEAGAAMLDAPPEIRSVPVAPSSRIPDAPPVGINRGRGGWRQTTHPRGRGKPGRERSTSSHPFPRPITHYTERYRHPPPPPAPSAAKRKGPHEPVDTLREKGLTKKQRRALRTLRDESAQATFDNAAVQARITEDEAPRDQNTFAEAWQTTDARRKGDLEQRTASGSQPLNTVNAAIPTFVRTSEKRTEQDETGTHRPISGTDPLTQVDDMLVDDVSFESLPSDEFQVRGLSRTETRDRSAHQHIDKGKAGMNGHSSPGGIAPSRHQVVSEDRHQPDSTEGVPLDTPIEERSHAVQQTASGSFCPRGELNTGSPAATNGGDQQDGNMTTTADNASEYPGPAFMYVYVMLKRHASLAPDTASRHEWKDSDSAKVDLRDPSAPQNIDEGKCDREDRSIHSQTFSPDHQIRSEDRHSQDQLNDPPMDKVTAGGKDAVINGFSLGSKGSIASNGDTTSEPPLSRVGSTQVASPLPKYAVAKLKESLSLPQDGWDREEPEAPGSTTTDSPDRPTPRKMDKGKTPLRGASLQPQVPRLHKGERSLDRNSPDSSNDVLAHTDSSRGRVPVVSDSAAQLNGGSSLLDNNESFSQLPRSSLGSVCNVAPTRANEVPQTRPAPRHRIRITTPPDISRTSTPDETSGTGILTAKVGGDGTVDSGRKAATPDANSSSNDNAASRSMPSCHPPAPVSSGLNGDVVTKTDPAAEKEESVIDDPEVVNVENTARLSGTTSFPVPSNCEARNVQNAVELNRNRMGFELEKVVELENDYKRVSRVVWAADGMAFDWEIDRESGTYRAYWPAALANRRDQWIKGLDGSNPSISLATDINPKPTTTASSLHTPAVPPPPADTVRALAAQNTLAPRDEKDDHYVDGDVDNAIAEEQMSGSQPFPMPPNCRTIKGVSQATRDQNRAEFVRQQKVQLENACRRVKRVFWRDDGCALDWQLDYEKGVYREYWPSGRPDNLWAAGAVARWRAQEPDREVLSVTPQRDVLAITWKKAETVTSANVKAHVQSTAPDPEDEVEILESVAGPSANPKTSGLMQMPPTTNALNSSGTHQRAASTEMPLASSQLLPPAAASLPLVTSLRAISQFAPGASSSPQQVTYDQPEVPRQTDTVASSLPLNERLSEAQQEASSIETQLASYFETCRRWYHIREKTNDSVERAIVQERMDKLAERIEMLMSRQSTLQEMTPSATDR</sequence>
<organism evidence="1 2">
    <name type="scientific">Naganishia friedmannii</name>
    <dbReference type="NCBI Taxonomy" id="89922"/>
    <lineage>
        <taxon>Eukaryota</taxon>
        <taxon>Fungi</taxon>
        <taxon>Dikarya</taxon>
        <taxon>Basidiomycota</taxon>
        <taxon>Agaricomycotina</taxon>
        <taxon>Tremellomycetes</taxon>
        <taxon>Filobasidiales</taxon>
        <taxon>Filobasidiaceae</taxon>
        <taxon>Naganishia</taxon>
    </lineage>
</organism>